<dbReference type="PANTHER" id="PTHR10587">
    <property type="entry name" value="GLYCOSYL TRANSFERASE-RELATED"/>
    <property type="match status" value="1"/>
</dbReference>
<dbReference type="GO" id="GO:0005975">
    <property type="term" value="P:carbohydrate metabolic process"/>
    <property type="evidence" value="ECO:0007669"/>
    <property type="project" value="InterPro"/>
</dbReference>
<dbReference type="Pfam" id="PF01522">
    <property type="entry name" value="Polysacc_deac_1"/>
    <property type="match status" value="1"/>
</dbReference>
<reference evidence="8 9" key="1">
    <citation type="submission" date="2015-11" db="EMBL/GenBank/DDBJ databases">
        <title>Draft genome sequence of Paramesorhizobium deserti A-3-E, a strain highly resistant to diverse beta-lactam antibiotics.</title>
        <authorList>
            <person name="Lv R."/>
            <person name="Yang X."/>
            <person name="Fang N."/>
            <person name="Guo J."/>
            <person name="Luo X."/>
            <person name="Peng F."/>
            <person name="Yang R."/>
            <person name="Cui Y."/>
            <person name="Fang C."/>
            <person name="Song Y."/>
        </authorList>
    </citation>
    <scope>NUCLEOTIDE SEQUENCE [LARGE SCALE GENOMIC DNA]</scope>
    <source>
        <strain evidence="8 9">A-3-E</strain>
    </source>
</reference>
<feature type="chain" id="PRO_5007465477" description="Chitooligosaccharide deacetylase" evidence="6">
    <location>
        <begin position="23"/>
        <end position="267"/>
    </location>
</feature>
<evidence type="ECO:0000256" key="4">
    <source>
        <dbReference type="ARBA" id="ARBA00032976"/>
    </source>
</evidence>
<evidence type="ECO:0000313" key="8">
    <source>
        <dbReference type="EMBL" id="KXF78341.1"/>
    </source>
</evidence>
<dbReference type="Proteomes" id="UP000070107">
    <property type="component" value="Unassembled WGS sequence"/>
</dbReference>
<comment type="similarity">
    <text evidence="2">Belongs to the polysaccharide deacetylase family.</text>
</comment>
<evidence type="ECO:0000256" key="5">
    <source>
        <dbReference type="SAM" id="MobiDB-lite"/>
    </source>
</evidence>
<accession>A0A135HYV0</accession>
<evidence type="ECO:0000256" key="1">
    <source>
        <dbReference type="ARBA" id="ARBA00003236"/>
    </source>
</evidence>
<dbReference type="PANTHER" id="PTHR10587:SF134">
    <property type="entry name" value="SECRETED PROTEIN"/>
    <property type="match status" value="1"/>
</dbReference>
<gene>
    <name evidence="8" type="ORF">ATN84_00620</name>
</gene>
<dbReference type="InterPro" id="IPR011330">
    <property type="entry name" value="Glyco_hydro/deAcase_b/a-brl"/>
</dbReference>
<dbReference type="InterPro" id="IPR050248">
    <property type="entry name" value="Polysacc_deacetylase_ArnD"/>
</dbReference>
<feature type="signal peptide" evidence="6">
    <location>
        <begin position="1"/>
        <end position="22"/>
    </location>
</feature>
<dbReference type="AlphaFoldDB" id="A0A135HYV0"/>
<name>A0A135HYV0_9HYPH</name>
<dbReference type="STRING" id="1494590.ATN84_00620"/>
<evidence type="ECO:0000256" key="3">
    <source>
        <dbReference type="ARBA" id="ARBA00020071"/>
    </source>
</evidence>
<comment type="caution">
    <text evidence="8">The sequence shown here is derived from an EMBL/GenBank/DDBJ whole genome shotgun (WGS) entry which is preliminary data.</text>
</comment>
<sequence length="267" mass="28486">MRFSLSAHALALLLAGSAVAHAGNIVEPGLRIADGGAAGPQVALTLDACMGQTDRRILDVLIENRIPATIFITGRWTKHNAEALSVMKAHPDLFELENHGLNHVPAIDSLPTMYGIRTAGSPQAIRAEVEGGVDSLRVAAGVTPHWYRDATARYSLDAVGQIEKMGYKIAGYSLNADQGATLLAPMVEKRIAAARDGDVIIAHINQPTRSAGEGVVKGILALKAKGMRFVRLNDVQSSQTLDPVQMAKPAKPRHVATAAQPKPRTRY</sequence>
<dbReference type="InterPro" id="IPR002509">
    <property type="entry name" value="NODB_dom"/>
</dbReference>
<dbReference type="PROSITE" id="PS51677">
    <property type="entry name" value="NODB"/>
    <property type="match status" value="1"/>
</dbReference>
<dbReference type="SUPFAM" id="SSF88713">
    <property type="entry name" value="Glycoside hydrolase/deacetylase"/>
    <property type="match status" value="1"/>
</dbReference>
<feature type="domain" description="NodB homology" evidence="7">
    <location>
        <begin position="40"/>
        <end position="230"/>
    </location>
</feature>
<keyword evidence="9" id="KW-1185">Reference proteome</keyword>
<dbReference type="Gene3D" id="3.20.20.370">
    <property type="entry name" value="Glycoside hydrolase/deacetylase"/>
    <property type="match status" value="1"/>
</dbReference>
<evidence type="ECO:0000256" key="6">
    <source>
        <dbReference type="SAM" id="SignalP"/>
    </source>
</evidence>
<evidence type="ECO:0000256" key="2">
    <source>
        <dbReference type="ARBA" id="ARBA00010973"/>
    </source>
</evidence>
<dbReference type="OrthoDB" id="9814083at2"/>
<proteinExistence type="inferred from homology"/>
<comment type="function">
    <text evidence="1">Is involved in generating a small heat-stable compound (Nod), an acylated oligomer of N-acetylglucosamine, that stimulates mitosis in various plant protoplasts.</text>
</comment>
<dbReference type="GO" id="GO:0016810">
    <property type="term" value="F:hydrolase activity, acting on carbon-nitrogen (but not peptide) bonds"/>
    <property type="evidence" value="ECO:0007669"/>
    <property type="project" value="InterPro"/>
</dbReference>
<organism evidence="8 9">
    <name type="scientific">Paramesorhizobium deserti</name>
    <dbReference type="NCBI Taxonomy" id="1494590"/>
    <lineage>
        <taxon>Bacteria</taxon>
        <taxon>Pseudomonadati</taxon>
        <taxon>Pseudomonadota</taxon>
        <taxon>Alphaproteobacteria</taxon>
        <taxon>Hyphomicrobiales</taxon>
        <taxon>Phyllobacteriaceae</taxon>
        <taxon>Paramesorhizobium</taxon>
    </lineage>
</organism>
<evidence type="ECO:0000259" key="7">
    <source>
        <dbReference type="PROSITE" id="PS51677"/>
    </source>
</evidence>
<protein>
    <recommendedName>
        <fullName evidence="3">Chitooligosaccharide deacetylase</fullName>
    </recommendedName>
    <alternativeName>
        <fullName evidence="4">Nodulation protein B</fullName>
    </alternativeName>
</protein>
<feature type="region of interest" description="Disordered" evidence="5">
    <location>
        <begin position="242"/>
        <end position="267"/>
    </location>
</feature>
<keyword evidence="6" id="KW-0732">Signal</keyword>
<evidence type="ECO:0000313" key="9">
    <source>
        <dbReference type="Proteomes" id="UP000070107"/>
    </source>
</evidence>
<dbReference type="EMBL" id="LNTU01000001">
    <property type="protein sequence ID" value="KXF78341.1"/>
    <property type="molecule type" value="Genomic_DNA"/>
</dbReference>